<proteinExistence type="predicted"/>
<dbReference type="AlphaFoldDB" id="A0A0W8FB97"/>
<comment type="caution">
    <text evidence="1">The sequence shown here is derived from an EMBL/GenBank/DDBJ whole genome shotgun (WGS) entry which is preliminary data.</text>
</comment>
<sequence length="155" mass="18192">MRIRIEIEDGGFKSSHEFESQSIDKEALRDKIIGFLSASGIFDSKDERGAIAPARDYRSSGTLMDRLEHFIKFEFSNTWFTSQELRERYETVADDIKLSTVSTYLSRMNRDGLLEKRGNRNNRQYRLIEMIEPELIPSHNYQRQNSYEKRGAEGR</sequence>
<evidence type="ECO:0000313" key="1">
    <source>
        <dbReference type="EMBL" id="KUG18046.1"/>
    </source>
</evidence>
<dbReference type="EMBL" id="LNQE01001404">
    <property type="protein sequence ID" value="KUG18046.1"/>
    <property type="molecule type" value="Genomic_DNA"/>
</dbReference>
<protein>
    <submittedName>
        <fullName evidence="1">Uncharacterized protein</fullName>
    </submittedName>
</protein>
<reference evidence="1" key="1">
    <citation type="journal article" date="2015" name="Proc. Natl. Acad. Sci. U.S.A.">
        <title>Networks of energetic and metabolic interactions define dynamics in microbial communities.</title>
        <authorList>
            <person name="Embree M."/>
            <person name="Liu J.K."/>
            <person name="Al-Bassam M.M."/>
            <person name="Zengler K."/>
        </authorList>
    </citation>
    <scope>NUCLEOTIDE SEQUENCE</scope>
</reference>
<name>A0A0W8FB97_9ZZZZ</name>
<gene>
    <name evidence="1" type="ORF">ASZ90_012230</name>
</gene>
<organism evidence="1">
    <name type="scientific">hydrocarbon metagenome</name>
    <dbReference type="NCBI Taxonomy" id="938273"/>
    <lineage>
        <taxon>unclassified sequences</taxon>
        <taxon>metagenomes</taxon>
        <taxon>ecological metagenomes</taxon>
    </lineage>
</organism>
<accession>A0A0W8FB97</accession>